<keyword evidence="11" id="KW-1185">Reference proteome</keyword>
<organism evidence="10 11">
    <name type="scientific">Mesorhizobium dulcispinae</name>
    <dbReference type="NCBI Taxonomy" id="3072316"/>
    <lineage>
        <taxon>Bacteria</taxon>
        <taxon>Pseudomonadati</taxon>
        <taxon>Pseudomonadota</taxon>
        <taxon>Alphaproteobacteria</taxon>
        <taxon>Hyphomicrobiales</taxon>
        <taxon>Phyllobacteriaceae</taxon>
        <taxon>Mesorhizobium</taxon>
    </lineage>
</organism>
<dbReference type="InterPro" id="IPR004136">
    <property type="entry name" value="NMO"/>
</dbReference>
<evidence type="ECO:0000256" key="5">
    <source>
        <dbReference type="ARBA" id="ARBA00022643"/>
    </source>
</evidence>
<dbReference type="InterPro" id="IPR013785">
    <property type="entry name" value="Aldolase_TIM"/>
</dbReference>
<dbReference type="CDD" id="cd04730">
    <property type="entry name" value="NPD_like"/>
    <property type="match status" value="1"/>
</dbReference>
<gene>
    <name evidence="10" type="ORF">RFM27_21290</name>
</gene>
<dbReference type="RefSeq" id="WP_320317764.1">
    <property type="nucleotide sequence ID" value="NZ_JAVIIX010000013.1"/>
</dbReference>
<keyword evidence="5" id="KW-0288">FMN</keyword>
<comment type="caution">
    <text evidence="10">The sequence shown here is derived from an EMBL/GenBank/DDBJ whole genome shotgun (WGS) entry which is preliminary data.</text>
</comment>
<reference evidence="10 11" key="1">
    <citation type="submission" date="2023-08" db="EMBL/GenBank/DDBJ databases">
        <title>Implementing the SeqCode for naming new Mesorhizobium species isolated from Vachellia karroo root nodules.</title>
        <authorList>
            <person name="Van Lill M."/>
        </authorList>
    </citation>
    <scope>NUCLEOTIDE SEQUENCE [LARGE SCALE GENOMIC DNA]</scope>
    <source>
        <strain evidence="10 11">VK23A</strain>
    </source>
</reference>
<evidence type="ECO:0000256" key="2">
    <source>
        <dbReference type="ARBA" id="ARBA00009881"/>
    </source>
</evidence>
<evidence type="ECO:0000313" key="11">
    <source>
        <dbReference type="Proteomes" id="UP001271780"/>
    </source>
</evidence>
<keyword evidence="6 10" id="KW-0560">Oxidoreductase</keyword>
<comment type="catalytic activity">
    <reaction evidence="9">
        <text>3 propionate 3-nitronate + 3 O2 + H2O = 3 3-oxopropanoate + 2 nitrate + nitrite + H2O2 + 3 H(+)</text>
        <dbReference type="Rhea" id="RHEA:57332"/>
        <dbReference type="ChEBI" id="CHEBI:15377"/>
        <dbReference type="ChEBI" id="CHEBI:15378"/>
        <dbReference type="ChEBI" id="CHEBI:15379"/>
        <dbReference type="ChEBI" id="CHEBI:16240"/>
        <dbReference type="ChEBI" id="CHEBI:16301"/>
        <dbReference type="ChEBI" id="CHEBI:17632"/>
        <dbReference type="ChEBI" id="CHEBI:33190"/>
        <dbReference type="ChEBI" id="CHEBI:136067"/>
    </reaction>
</comment>
<evidence type="ECO:0000256" key="8">
    <source>
        <dbReference type="ARBA" id="ARBA00031155"/>
    </source>
</evidence>
<dbReference type="GO" id="GO:0004497">
    <property type="term" value="F:monooxygenase activity"/>
    <property type="evidence" value="ECO:0007669"/>
    <property type="project" value="UniProtKB-KW"/>
</dbReference>
<name>A0ABU4XKQ4_9HYPH</name>
<keyword evidence="3" id="KW-0216">Detoxification</keyword>
<dbReference type="Pfam" id="PF03060">
    <property type="entry name" value="NMO"/>
    <property type="match status" value="1"/>
</dbReference>
<evidence type="ECO:0000313" key="10">
    <source>
        <dbReference type="EMBL" id="MDX8474623.1"/>
    </source>
</evidence>
<evidence type="ECO:0000256" key="6">
    <source>
        <dbReference type="ARBA" id="ARBA00023002"/>
    </source>
</evidence>
<keyword evidence="4" id="KW-0285">Flavoprotein</keyword>
<comment type="cofactor">
    <cofactor evidence="1">
        <name>FMN</name>
        <dbReference type="ChEBI" id="CHEBI:58210"/>
    </cofactor>
</comment>
<proteinExistence type="inferred from homology"/>
<dbReference type="SUPFAM" id="SSF51412">
    <property type="entry name" value="Inosine monophosphate dehydrogenase (IMPDH)"/>
    <property type="match status" value="1"/>
</dbReference>
<dbReference type="Proteomes" id="UP001271780">
    <property type="component" value="Unassembled WGS sequence"/>
</dbReference>
<evidence type="ECO:0000256" key="9">
    <source>
        <dbReference type="ARBA" id="ARBA00049401"/>
    </source>
</evidence>
<keyword evidence="7 10" id="KW-0503">Monooxygenase</keyword>
<evidence type="ECO:0000256" key="7">
    <source>
        <dbReference type="ARBA" id="ARBA00023033"/>
    </source>
</evidence>
<protein>
    <recommendedName>
        <fullName evidence="8">Propionate 3-nitronate monooxygenase</fullName>
    </recommendedName>
</protein>
<evidence type="ECO:0000256" key="4">
    <source>
        <dbReference type="ARBA" id="ARBA00022630"/>
    </source>
</evidence>
<dbReference type="Gene3D" id="3.20.20.70">
    <property type="entry name" value="Aldolase class I"/>
    <property type="match status" value="1"/>
</dbReference>
<dbReference type="PANTHER" id="PTHR42747:SF3">
    <property type="entry name" value="NITRONATE MONOOXYGENASE-RELATED"/>
    <property type="match status" value="1"/>
</dbReference>
<accession>A0ABU4XKQ4</accession>
<comment type="similarity">
    <text evidence="2">Belongs to the nitronate monooxygenase family. NMO class I subfamily.</text>
</comment>
<evidence type="ECO:0000256" key="1">
    <source>
        <dbReference type="ARBA" id="ARBA00001917"/>
    </source>
</evidence>
<dbReference type="EMBL" id="JAVIIZ010000014">
    <property type="protein sequence ID" value="MDX8474623.1"/>
    <property type="molecule type" value="Genomic_DNA"/>
</dbReference>
<evidence type="ECO:0000256" key="3">
    <source>
        <dbReference type="ARBA" id="ARBA00022575"/>
    </source>
</evidence>
<sequence>MWPNRRLCDLLKIEHPIIQAPMAGSATLELAAAVSNAGGLGSLGCASMLPDGLRNVARQLRAWTDHPFNLNFFVFPKPGTSDAVLARTIERLRPYYQELSLGEPSQRLPPIGPGFDDEKLDLVLEIRPPVVSFHFGIPDAAKVARLKQAGIMIISTATNVTEALKLADGGADAVIAQGWEAGGHRGSHVPNGPGDGVGTMALVPQIVDAVKLPVIAAGGIADGRGIAAAFALGASGVQIGTGFLSCDEAGTDAPRRALIRAATDMDTMVTDAFSGRAARAKRTRYALEMEESRNPLPDFPQMYALTAPLGDADHAKADFAFHLYGQAAALNRELPAGELMRTLVAEAKGIFGMLSASPAH</sequence>
<dbReference type="PANTHER" id="PTHR42747">
    <property type="entry name" value="NITRONATE MONOOXYGENASE-RELATED"/>
    <property type="match status" value="1"/>
</dbReference>